<keyword evidence="4" id="KW-1185">Reference proteome</keyword>
<dbReference type="InterPro" id="IPR025711">
    <property type="entry name" value="PepSY"/>
</dbReference>
<dbReference type="EMBL" id="SSHH01000001">
    <property type="protein sequence ID" value="TIX51490.1"/>
    <property type="molecule type" value="Genomic_DNA"/>
</dbReference>
<gene>
    <name evidence="3" type="ORF">E5222_03270</name>
</gene>
<feature type="signal peptide" evidence="1">
    <location>
        <begin position="1"/>
        <end position="26"/>
    </location>
</feature>
<name>A0A4T3F8Z9_9SPHN</name>
<reference evidence="3 4" key="1">
    <citation type="submission" date="2019-04" db="EMBL/GenBank/DDBJ databases">
        <title>Altererythrobacter aquimixticola sp. nov., isolated from sediment of junction between the ocean and a freshwater spring.</title>
        <authorList>
            <person name="Yoon J.-H."/>
        </authorList>
    </citation>
    <scope>NUCLEOTIDE SEQUENCE [LARGE SCALE GENOMIC DNA]</scope>
    <source>
        <strain evidence="3 4">SSKS-13</strain>
    </source>
</reference>
<accession>A0A4T3F8Z9</accession>
<feature type="chain" id="PRO_5021015499" evidence="1">
    <location>
        <begin position="27"/>
        <end position="108"/>
    </location>
</feature>
<evidence type="ECO:0000313" key="3">
    <source>
        <dbReference type="EMBL" id="TIX51490.1"/>
    </source>
</evidence>
<evidence type="ECO:0000313" key="4">
    <source>
        <dbReference type="Proteomes" id="UP000309389"/>
    </source>
</evidence>
<feature type="domain" description="PepSY" evidence="2">
    <location>
        <begin position="11"/>
        <end position="90"/>
    </location>
</feature>
<dbReference type="Pfam" id="PF13670">
    <property type="entry name" value="PepSY_2"/>
    <property type="match status" value="1"/>
</dbReference>
<dbReference type="OrthoDB" id="7365433at2"/>
<evidence type="ECO:0000256" key="1">
    <source>
        <dbReference type="SAM" id="SignalP"/>
    </source>
</evidence>
<comment type="caution">
    <text evidence="3">The sequence shown here is derived from an EMBL/GenBank/DDBJ whole genome shotgun (WGS) entry which is preliminary data.</text>
</comment>
<proteinExistence type="predicted"/>
<dbReference type="RefSeq" id="WP_136692276.1">
    <property type="nucleotide sequence ID" value="NZ_SSHH01000001.1"/>
</dbReference>
<dbReference type="Proteomes" id="UP000309389">
    <property type="component" value="Unassembled WGS sequence"/>
</dbReference>
<evidence type="ECO:0000259" key="2">
    <source>
        <dbReference type="Pfam" id="PF13670"/>
    </source>
</evidence>
<dbReference type="AlphaFoldDB" id="A0A4T3F8Z9"/>
<keyword evidence="1" id="KW-0732">Signal</keyword>
<organism evidence="3 4">
    <name type="scientific">Alteraurantiacibacter aquimixticola</name>
    <dbReference type="NCBI Taxonomy" id="2489173"/>
    <lineage>
        <taxon>Bacteria</taxon>
        <taxon>Pseudomonadati</taxon>
        <taxon>Pseudomonadota</taxon>
        <taxon>Alphaproteobacteria</taxon>
        <taxon>Sphingomonadales</taxon>
        <taxon>Erythrobacteraceae</taxon>
        <taxon>Alteraurantiacibacter</taxon>
    </lineage>
</organism>
<sequence>MNRFSRNSLALAAAASALAFAQPALADGDVTCGAGPQENWEPERAVSRKAWQRGWEVLEVLVQGDCYEVYARNEQGQAIEAFFHPETLELLVMFRRGREIFRKDGFTG</sequence>
<protein>
    <submittedName>
        <fullName evidence="3">PepSY domain-containing protein</fullName>
    </submittedName>
</protein>